<reference evidence="2" key="1">
    <citation type="submission" date="2021-08" db="EMBL/GenBank/DDBJ databases">
        <title>WGS assembly of Ceratopteris richardii.</title>
        <authorList>
            <person name="Marchant D.B."/>
            <person name="Chen G."/>
            <person name="Jenkins J."/>
            <person name="Shu S."/>
            <person name="Leebens-Mack J."/>
            <person name="Grimwood J."/>
            <person name="Schmutz J."/>
            <person name="Soltis P."/>
            <person name="Soltis D."/>
            <person name="Chen Z.-H."/>
        </authorList>
    </citation>
    <scope>NUCLEOTIDE SEQUENCE</scope>
    <source>
        <strain evidence="2">Whitten #5841</strain>
        <tissue evidence="2">Leaf</tissue>
    </source>
</reference>
<organism evidence="2 3">
    <name type="scientific">Ceratopteris richardii</name>
    <name type="common">Triangle waterfern</name>
    <dbReference type="NCBI Taxonomy" id="49495"/>
    <lineage>
        <taxon>Eukaryota</taxon>
        <taxon>Viridiplantae</taxon>
        <taxon>Streptophyta</taxon>
        <taxon>Embryophyta</taxon>
        <taxon>Tracheophyta</taxon>
        <taxon>Polypodiopsida</taxon>
        <taxon>Polypodiidae</taxon>
        <taxon>Polypodiales</taxon>
        <taxon>Pteridineae</taxon>
        <taxon>Pteridaceae</taxon>
        <taxon>Parkerioideae</taxon>
        <taxon>Ceratopteris</taxon>
    </lineage>
</organism>
<comment type="caution">
    <text evidence="2">The sequence shown here is derived from an EMBL/GenBank/DDBJ whole genome shotgun (WGS) entry which is preliminary data.</text>
</comment>
<dbReference type="EMBL" id="CM035426">
    <property type="protein sequence ID" value="KAH7315946.1"/>
    <property type="molecule type" value="Genomic_DNA"/>
</dbReference>
<dbReference type="AlphaFoldDB" id="A0A8T2SD99"/>
<keyword evidence="3" id="KW-1185">Reference proteome</keyword>
<evidence type="ECO:0000313" key="2">
    <source>
        <dbReference type="EMBL" id="KAH7315946.1"/>
    </source>
</evidence>
<proteinExistence type="predicted"/>
<feature type="region of interest" description="Disordered" evidence="1">
    <location>
        <begin position="766"/>
        <end position="791"/>
    </location>
</feature>
<dbReference type="Proteomes" id="UP000825935">
    <property type="component" value="Chromosome 21"/>
</dbReference>
<protein>
    <submittedName>
        <fullName evidence="2">Uncharacterized protein</fullName>
    </submittedName>
</protein>
<gene>
    <name evidence="2" type="ORF">KP509_21G071900</name>
</gene>
<name>A0A8T2SD99_CERRI</name>
<dbReference type="OrthoDB" id="1925512at2759"/>
<evidence type="ECO:0000256" key="1">
    <source>
        <dbReference type="SAM" id="MobiDB-lite"/>
    </source>
</evidence>
<evidence type="ECO:0000313" key="3">
    <source>
        <dbReference type="Proteomes" id="UP000825935"/>
    </source>
</evidence>
<accession>A0A8T2SD99</accession>
<sequence length="923" mass="104336">MDVRSQRKFDIRTSRELDSSRKFDMQPHPMKGLPLLGTERAPTRNGWYQNSLAVQDKLCLASRQLALSKSCFRNLRDDLLKGMAETNEIFASISVPLIRLVGLKVEELSDQGRRTFVCLSSPSRSEFLQTFSLPALCSKTEAICFDASQSAYLVEDIAAKAAQHVAEFSVLQKQQLRQLAGVLKMAERLVRSQEEAFTEKFEHYEVYLQSLKQNNLITFKNLHQQVMTMRKQDSHAAYQLKLAERSYQALMSLAVKIQETGLDKVRMNLLKMKASMEGVINDLASKMCQPLVVFLKGLKEDNNALTAVLKLQALLAEMNGRFSSMHQNLSAANKEYKVCLEKKDLQLQACNKEVEKLSVDGETLRSSLMLKEKEVEALKMVLAGEIEEKQSYKVQLDCVNERICRLEDELRQKEIKLSNAVKLFESIKVQISHQNLQVADVLTKSKEVCNQLSAVKNTLNETCIGVQSYVDDSSNVHYEALKCVLQPSFEEQLVCFKTSSMDEDKPQALSDGISENLCSDPQVESLKEANNLFTTSGRQETNEALREVTTRAYALSVRASENTTNTGSIKEEIPSSELFPEHEKNFLIWLSNFRYTQSLIEHLQVIQACSKAMHDDVSPTHSSNNFAICSNCSKEFSSSLCEPHLDLPGLSKAPRVTFQSVAALMVSMFSHSKNANYQSSKVGHNGSNYDLRQGQEIQMRDVHQHENEAAQHKQEISWLSKIDRVSGSANPKEKLYRRKSNTHDDFCSDQRIESVEMPPTAKKVCTGKDVVSDQPPLQFQSEQPPSPASAHELMDDWKFSSSIVITESPKEMESLLSSQRVDQSTVLSAESGERKLIHSSKELWQVLELATDTHCIERKEGPYIGEDTSLEHCLNIESEHHSEPSLFIKDDVQQNLIRPLKRRVSSRLQGRSIIGSPPYRSWK</sequence>